<name>A0A9D9HMY5_9SPIR</name>
<dbReference type="PROSITE" id="PS50994">
    <property type="entry name" value="INTEGRASE"/>
    <property type="match status" value="1"/>
</dbReference>
<accession>A0A9D9HMY5</accession>
<dbReference type="NCBIfam" id="NF033516">
    <property type="entry name" value="transpos_IS3"/>
    <property type="match status" value="1"/>
</dbReference>
<evidence type="ECO:0000313" key="3">
    <source>
        <dbReference type="Proteomes" id="UP000823638"/>
    </source>
</evidence>
<evidence type="ECO:0000259" key="1">
    <source>
        <dbReference type="PROSITE" id="PS50994"/>
    </source>
</evidence>
<dbReference type="InterPro" id="IPR001584">
    <property type="entry name" value="Integrase_cat-core"/>
</dbReference>
<dbReference type="Proteomes" id="UP000823638">
    <property type="component" value="Unassembled WGS sequence"/>
</dbReference>
<dbReference type="InterPro" id="IPR012337">
    <property type="entry name" value="RNaseH-like_sf"/>
</dbReference>
<dbReference type="Pfam" id="PF13333">
    <property type="entry name" value="rve_2"/>
    <property type="match status" value="1"/>
</dbReference>
<dbReference type="Gene3D" id="3.30.420.10">
    <property type="entry name" value="Ribonuclease H-like superfamily/Ribonuclease H"/>
    <property type="match status" value="1"/>
</dbReference>
<dbReference type="InterPro" id="IPR036397">
    <property type="entry name" value="RNaseH_sf"/>
</dbReference>
<protein>
    <submittedName>
        <fullName evidence="2">IS3 family transposase</fullName>
    </submittedName>
</protein>
<dbReference type="PANTHER" id="PTHR46889">
    <property type="entry name" value="TRANSPOSASE INSF FOR INSERTION SEQUENCE IS3B-RELATED"/>
    <property type="match status" value="1"/>
</dbReference>
<dbReference type="Pfam" id="PF00665">
    <property type="entry name" value="rve"/>
    <property type="match status" value="1"/>
</dbReference>
<feature type="non-terminal residue" evidence="2">
    <location>
        <position position="1"/>
    </location>
</feature>
<dbReference type="AlphaFoldDB" id="A0A9D9HMY5"/>
<dbReference type="InterPro" id="IPR048020">
    <property type="entry name" value="Transpos_IS3"/>
</dbReference>
<evidence type="ECO:0000313" key="2">
    <source>
        <dbReference type="EMBL" id="MBO8456670.1"/>
    </source>
</evidence>
<dbReference type="GO" id="GO:0003676">
    <property type="term" value="F:nucleic acid binding"/>
    <property type="evidence" value="ECO:0007669"/>
    <property type="project" value="InterPro"/>
</dbReference>
<dbReference type="SUPFAM" id="SSF53098">
    <property type="entry name" value="Ribonuclease H-like"/>
    <property type="match status" value="1"/>
</dbReference>
<reference evidence="2" key="1">
    <citation type="submission" date="2020-10" db="EMBL/GenBank/DDBJ databases">
        <authorList>
            <person name="Gilroy R."/>
        </authorList>
    </citation>
    <scope>NUCLEOTIDE SEQUENCE</scope>
    <source>
        <strain evidence="2">10532</strain>
    </source>
</reference>
<sequence>MHEEHIVCKVRQHKYNSYKGKVGKIAPNLLERDFSTSKSNEKWVTDVTQFNIFGTKLYLSPILDLHDQSLISWNLSDSPNYAQIVDMLEKAFAQIPDGTNLILHSDQGWQYQMNDYQKRLKEKGIRQSMSRKGNCLDNSVMENFFGLLKSELLYLQEFKSVEHFEKELIEYLSWYNEKRIKVKLKGLTPLQFRNQSLKSAC</sequence>
<dbReference type="EMBL" id="JADIMM010000008">
    <property type="protein sequence ID" value="MBO8456670.1"/>
    <property type="molecule type" value="Genomic_DNA"/>
</dbReference>
<proteinExistence type="predicted"/>
<comment type="caution">
    <text evidence="2">The sequence shown here is derived from an EMBL/GenBank/DDBJ whole genome shotgun (WGS) entry which is preliminary data.</text>
</comment>
<gene>
    <name evidence="2" type="ORF">IAA81_00390</name>
</gene>
<dbReference type="InterPro" id="IPR050900">
    <property type="entry name" value="Transposase_IS3/IS150/IS904"/>
</dbReference>
<organism evidence="2 3">
    <name type="scientific">Candidatus Gallitreponema excrementavium</name>
    <dbReference type="NCBI Taxonomy" id="2840840"/>
    <lineage>
        <taxon>Bacteria</taxon>
        <taxon>Pseudomonadati</taxon>
        <taxon>Spirochaetota</taxon>
        <taxon>Spirochaetia</taxon>
        <taxon>Spirochaetales</taxon>
        <taxon>Candidatus Gallitreponema</taxon>
    </lineage>
</organism>
<feature type="domain" description="Integrase catalytic" evidence="1">
    <location>
        <begin position="23"/>
        <end position="197"/>
    </location>
</feature>
<dbReference type="GO" id="GO:0015074">
    <property type="term" value="P:DNA integration"/>
    <property type="evidence" value="ECO:0007669"/>
    <property type="project" value="InterPro"/>
</dbReference>
<reference evidence="2" key="2">
    <citation type="journal article" date="2021" name="PeerJ">
        <title>Extensive microbial diversity within the chicken gut microbiome revealed by metagenomics and culture.</title>
        <authorList>
            <person name="Gilroy R."/>
            <person name="Ravi A."/>
            <person name="Getino M."/>
            <person name="Pursley I."/>
            <person name="Horton D.L."/>
            <person name="Alikhan N.F."/>
            <person name="Baker D."/>
            <person name="Gharbi K."/>
            <person name="Hall N."/>
            <person name="Watson M."/>
            <person name="Adriaenssens E.M."/>
            <person name="Foster-Nyarko E."/>
            <person name="Jarju S."/>
            <person name="Secka A."/>
            <person name="Antonio M."/>
            <person name="Oren A."/>
            <person name="Chaudhuri R.R."/>
            <person name="La Ragione R."/>
            <person name="Hildebrand F."/>
            <person name="Pallen M.J."/>
        </authorList>
    </citation>
    <scope>NUCLEOTIDE SEQUENCE</scope>
    <source>
        <strain evidence="2">10532</strain>
    </source>
</reference>
<dbReference type="PANTHER" id="PTHR46889:SF4">
    <property type="entry name" value="TRANSPOSASE INSO FOR INSERTION SEQUENCE ELEMENT IS911B-RELATED"/>
    <property type="match status" value="1"/>
</dbReference>